<dbReference type="Pfam" id="PF02594">
    <property type="entry name" value="DUF167"/>
    <property type="match status" value="1"/>
</dbReference>
<dbReference type="RefSeq" id="WP_039327850.1">
    <property type="nucleotide sequence ID" value="NZ_CP007496.1"/>
</dbReference>
<dbReference type="InterPro" id="IPR036591">
    <property type="entry name" value="YggU-like_sf"/>
</dbReference>
<dbReference type="SMART" id="SM01152">
    <property type="entry name" value="DUF167"/>
    <property type="match status" value="1"/>
</dbReference>
<dbReference type="NCBIfam" id="TIGR00251">
    <property type="entry name" value="DUF167 family protein"/>
    <property type="match status" value="1"/>
</dbReference>
<sequence>MKISVHLKPNSRHREEVVPNDDGSLTIYTKAPAIEGRANLAAAKLLAKHLGVAPSKVKLLHGPSSKYKIFEIDQVD</sequence>
<dbReference type="EMBL" id="CP007496">
    <property type="protein sequence ID" value="AJA06644.1"/>
    <property type="molecule type" value="Genomic_DNA"/>
</dbReference>
<accession>A0A6S4GTQ5</accession>
<proteinExistence type="inferred from homology"/>
<dbReference type="SUPFAM" id="SSF69786">
    <property type="entry name" value="YggU-like"/>
    <property type="match status" value="1"/>
</dbReference>
<keyword evidence="3" id="KW-1185">Reference proteome</keyword>
<protein>
    <submittedName>
        <fullName evidence="2">Uncharacterized protein</fullName>
    </submittedName>
</protein>
<dbReference type="Proteomes" id="UP000030902">
    <property type="component" value="Chromosome"/>
</dbReference>
<comment type="similarity">
    <text evidence="1">Belongs to the UPF0235 family.</text>
</comment>
<dbReference type="Gene3D" id="3.30.1200.10">
    <property type="entry name" value="YggU-like"/>
    <property type="match status" value="1"/>
</dbReference>
<organism evidence="2 3">
    <name type="scientific">Candidatus Nanosynbacter lyticus</name>
    <dbReference type="NCBI Taxonomy" id="2093824"/>
    <lineage>
        <taxon>Bacteria</taxon>
        <taxon>Candidatus Saccharimonadota</taxon>
        <taxon>Candidatus Saccharimonadia</taxon>
        <taxon>Candidatus Nanosynbacterales</taxon>
        <taxon>Candidatus Nanosynbacteraceae</taxon>
        <taxon>Candidatus Nanosynbacter</taxon>
    </lineage>
</organism>
<dbReference type="KEGG" id="sox:TM7x_03540"/>
<evidence type="ECO:0000256" key="1">
    <source>
        <dbReference type="ARBA" id="ARBA00010364"/>
    </source>
</evidence>
<evidence type="ECO:0000313" key="2">
    <source>
        <dbReference type="EMBL" id="AJA06644.1"/>
    </source>
</evidence>
<dbReference type="AlphaFoldDB" id="A0A6S4GTQ5"/>
<gene>
    <name evidence="2" type="ORF">TM7x_03540</name>
</gene>
<dbReference type="InterPro" id="IPR003746">
    <property type="entry name" value="DUF167"/>
</dbReference>
<reference evidence="2 3" key="1">
    <citation type="journal article" date="2015" name="Proc. Natl. Acad. Sci. U.S.A.">
        <title>Cultivation of a human-associated TM7 phylotype reveals a reduced genome and epibiotic parasitic lifestyle.</title>
        <authorList>
            <person name="He X."/>
            <person name="McLean J.S."/>
            <person name="Edlund A."/>
            <person name="Yooseph S."/>
            <person name="Hall A.P."/>
            <person name="Liu S.Y."/>
            <person name="Dorrestein P.C."/>
            <person name="Esquenazi E."/>
            <person name="Hunter R.C."/>
            <person name="Cheng G."/>
            <person name="Nelson K.E."/>
            <person name="Lux R."/>
            <person name="Shi W."/>
        </authorList>
    </citation>
    <scope>NUCLEOTIDE SEQUENCE [LARGE SCALE GENOMIC DNA]</scope>
    <source>
        <strain evidence="2 3">TM7x</strain>
    </source>
</reference>
<evidence type="ECO:0000313" key="3">
    <source>
        <dbReference type="Proteomes" id="UP000030902"/>
    </source>
</evidence>
<name>A0A6S4GTQ5_9BACT</name>